<dbReference type="PANTHER" id="PTHR33881:SF7">
    <property type="entry name" value="NEUROGENIC LOCUS NOTCH-LIKE PROTEIN"/>
    <property type="match status" value="1"/>
</dbReference>
<name>A0ABD2YF00_9GENT</name>
<dbReference type="EMBL" id="JBJUIK010000013">
    <property type="protein sequence ID" value="KAL3505978.1"/>
    <property type="molecule type" value="Genomic_DNA"/>
</dbReference>
<evidence type="ECO:0000313" key="3">
    <source>
        <dbReference type="Proteomes" id="UP001630127"/>
    </source>
</evidence>
<dbReference type="PANTHER" id="PTHR33881">
    <property type="entry name" value="NEUROGENIC LOCUS NOTCH-LIKE PROTEIN"/>
    <property type="match status" value="1"/>
</dbReference>
<gene>
    <name evidence="2" type="ORF">ACH5RR_031360</name>
</gene>
<protein>
    <submittedName>
        <fullName evidence="2">Uncharacterized protein</fullName>
    </submittedName>
</protein>
<evidence type="ECO:0000256" key="1">
    <source>
        <dbReference type="SAM" id="SignalP"/>
    </source>
</evidence>
<feature type="signal peptide" evidence="1">
    <location>
        <begin position="1"/>
        <end position="27"/>
    </location>
</feature>
<sequence>MPSYMASVYTFSFLIIILAMMPWSATSNNLSSIFSPIFGDVCQSRECGKGTCKTSNDSTFGFVCECQAGWKQAIPENDDGLKFLPCVIPNCTLNFSCAKAPSPAPAREKQANESIFDPCYWSDCGGGSCSKTSLFTHKCDCQEGYYNILNVTAFPCFRECELGMDCARLGIGVMNKSTSSPPSLAVDSQNEAASIRIGDLNGSIFLMLSLALVLWK</sequence>
<dbReference type="AlphaFoldDB" id="A0ABD2YF00"/>
<accession>A0ABD2YF00</accession>
<keyword evidence="1" id="KW-0732">Signal</keyword>
<keyword evidence="3" id="KW-1185">Reference proteome</keyword>
<comment type="caution">
    <text evidence="2">The sequence shown here is derived from an EMBL/GenBank/DDBJ whole genome shotgun (WGS) entry which is preliminary data.</text>
</comment>
<organism evidence="2 3">
    <name type="scientific">Cinchona calisaya</name>
    <dbReference type="NCBI Taxonomy" id="153742"/>
    <lineage>
        <taxon>Eukaryota</taxon>
        <taxon>Viridiplantae</taxon>
        <taxon>Streptophyta</taxon>
        <taxon>Embryophyta</taxon>
        <taxon>Tracheophyta</taxon>
        <taxon>Spermatophyta</taxon>
        <taxon>Magnoliopsida</taxon>
        <taxon>eudicotyledons</taxon>
        <taxon>Gunneridae</taxon>
        <taxon>Pentapetalae</taxon>
        <taxon>asterids</taxon>
        <taxon>lamiids</taxon>
        <taxon>Gentianales</taxon>
        <taxon>Rubiaceae</taxon>
        <taxon>Cinchonoideae</taxon>
        <taxon>Cinchoneae</taxon>
        <taxon>Cinchona</taxon>
    </lineage>
</organism>
<proteinExistence type="predicted"/>
<dbReference type="Proteomes" id="UP001630127">
    <property type="component" value="Unassembled WGS sequence"/>
</dbReference>
<feature type="chain" id="PRO_5044824700" evidence="1">
    <location>
        <begin position="28"/>
        <end position="216"/>
    </location>
</feature>
<reference evidence="2 3" key="1">
    <citation type="submission" date="2024-11" db="EMBL/GenBank/DDBJ databases">
        <title>A near-complete genome assembly of Cinchona calisaya.</title>
        <authorList>
            <person name="Lian D.C."/>
            <person name="Zhao X.W."/>
            <person name="Wei L."/>
        </authorList>
    </citation>
    <scope>NUCLEOTIDE SEQUENCE [LARGE SCALE GENOMIC DNA]</scope>
    <source>
        <tissue evidence="2">Nenye</tissue>
    </source>
</reference>
<evidence type="ECO:0000313" key="2">
    <source>
        <dbReference type="EMBL" id="KAL3505978.1"/>
    </source>
</evidence>